<evidence type="ECO:0000256" key="4">
    <source>
        <dbReference type="ARBA" id="ARBA00022452"/>
    </source>
</evidence>
<dbReference type="PROSITE" id="PS51257">
    <property type="entry name" value="PROKAR_LIPOPROTEIN"/>
    <property type="match status" value="1"/>
</dbReference>
<dbReference type="InterPro" id="IPR049712">
    <property type="entry name" value="Poly_export"/>
</dbReference>
<evidence type="ECO:0000256" key="11">
    <source>
        <dbReference type="ARBA" id="ARBA00023136"/>
    </source>
</evidence>
<keyword evidence="9" id="KW-0406">Ion transport</keyword>
<reference evidence="20" key="1">
    <citation type="submission" date="2023-07" db="EMBL/GenBank/DDBJ databases">
        <title>Identification and characterization of horizontal gene transfer across gut microbiota members of farm animals based on homology search.</title>
        <authorList>
            <person name="Schwarzerova J."/>
            <person name="Nykrynova M."/>
            <person name="Jureckova K."/>
            <person name="Cejkova D."/>
            <person name="Rychlik I."/>
        </authorList>
    </citation>
    <scope>NUCLEOTIDE SEQUENCE [LARGE SCALE GENOMIC DNA]</scope>
    <source>
        <strain evidence="20">109_WCHN</strain>
    </source>
</reference>
<dbReference type="PANTHER" id="PTHR33619:SF3">
    <property type="entry name" value="POLYSACCHARIDE EXPORT PROTEIN GFCE-RELATED"/>
    <property type="match status" value="1"/>
</dbReference>
<dbReference type="Proteomes" id="UP001169458">
    <property type="component" value="Unassembled WGS sequence"/>
</dbReference>
<keyword evidence="6 15" id="KW-0812">Transmembrane</keyword>
<accession>A0ABT7VJK6</accession>
<feature type="transmembrane region" description="Helical" evidence="15">
    <location>
        <begin position="244"/>
        <end position="264"/>
    </location>
</feature>
<dbReference type="PANTHER" id="PTHR33619">
    <property type="entry name" value="POLYSACCHARIDE EXPORT PROTEIN GFCE-RELATED"/>
    <property type="match status" value="1"/>
</dbReference>
<evidence type="ECO:0000256" key="16">
    <source>
        <dbReference type="SAM" id="SignalP"/>
    </source>
</evidence>
<keyword evidence="8" id="KW-0625">Polysaccharide transport</keyword>
<dbReference type="Pfam" id="PF22461">
    <property type="entry name" value="SLBB_2"/>
    <property type="match status" value="1"/>
</dbReference>
<evidence type="ECO:0000313" key="19">
    <source>
        <dbReference type="EMBL" id="MDM8326295.1"/>
    </source>
</evidence>
<feature type="chain" id="PRO_5046747896" evidence="16">
    <location>
        <begin position="24"/>
        <end position="266"/>
    </location>
</feature>
<keyword evidence="20" id="KW-1185">Reference proteome</keyword>
<evidence type="ECO:0000313" key="20">
    <source>
        <dbReference type="Proteomes" id="UP001169458"/>
    </source>
</evidence>
<evidence type="ECO:0000256" key="6">
    <source>
        <dbReference type="ARBA" id="ARBA00022692"/>
    </source>
</evidence>
<organism evidence="19 20">
    <name type="scientific">Bacteroides gallinaceum</name>
    <dbReference type="NCBI Taxonomy" id="1462571"/>
    <lineage>
        <taxon>Bacteria</taxon>
        <taxon>Pseudomonadati</taxon>
        <taxon>Bacteroidota</taxon>
        <taxon>Bacteroidia</taxon>
        <taxon>Bacteroidales</taxon>
        <taxon>Bacteroidaceae</taxon>
        <taxon>Bacteroides</taxon>
    </lineage>
</organism>
<evidence type="ECO:0000256" key="1">
    <source>
        <dbReference type="ARBA" id="ARBA00004571"/>
    </source>
</evidence>
<evidence type="ECO:0000256" key="15">
    <source>
        <dbReference type="SAM" id="Phobius"/>
    </source>
</evidence>
<dbReference type="InterPro" id="IPR003715">
    <property type="entry name" value="Poly_export_N"/>
</dbReference>
<evidence type="ECO:0000259" key="18">
    <source>
        <dbReference type="Pfam" id="PF22461"/>
    </source>
</evidence>
<evidence type="ECO:0000256" key="8">
    <source>
        <dbReference type="ARBA" id="ARBA00023047"/>
    </source>
</evidence>
<keyword evidence="13" id="KW-0998">Cell outer membrane</keyword>
<gene>
    <name evidence="19" type="ORF">QUW60_13850</name>
</gene>
<comment type="similarity">
    <text evidence="2">Belongs to the BexD/CtrA/VexA family.</text>
</comment>
<evidence type="ECO:0000256" key="12">
    <source>
        <dbReference type="ARBA" id="ARBA00023139"/>
    </source>
</evidence>
<dbReference type="EMBL" id="JAUDEN010000036">
    <property type="protein sequence ID" value="MDM8326295.1"/>
    <property type="molecule type" value="Genomic_DNA"/>
</dbReference>
<comment type="caution">
    <text evidence="19">The sequence shown here is derived from an EMBL/GenBank/DDBJ whole genome shotgun (WGS) entry which is preliminary data.</text>
</comment>
<evidence type="ECO:0000256" key="14">
    <source>
        <dbReference type="ARBA" id="ARBA00023288"/>
    </source>
</evidence>
<sequence length="266" mass="29799">MKVFKLLCMIVLTALTGACTSYKKVPYLQNSETVDLSQLPKSLYDAKIMPKDLLTITVNTTDPQAAVPFNLTIQTPYGLNGNNYTTTQPALQQYLVDNEGNIDFPVLGKLHIGDMTKSEVEGMIREKLQPYLKEVPVVTVRMVNYKISVLGEVSRPGTFTISNEKVNLMEALALAGDMTVWGRRDNVKLIREDSEGERKIVELNLNDAEIIYSPYFYLQQNDVVYVTPNKQKAKNSDIGNQTTFWFSGTSILISIATLLTTILMNN</sequence>
<evidence type="ECO:0000256" key="5">
    <source>
        <dbReference type="ARBA" id="ARBA00022597"/>
    </source>
</evidence>
<keyword evidence="11 15" id="KW-0472">Membrane</keyword>
<keyword evidence="4" id="KW-1134">Transmembrane beta strand</keyword>
<evidence type="ECO:0000256" key="10">
    <source>
        <dbReference type="ARBA" id="ARBA00023114"/>
    </source>
</evidence>
<dbReference type="RefSeq" id="WP_289561186.1">
    <property type="nucleotide sequence ID" value="NZ_JAUDEN010000036.1"/>
</dbReference>
<dbReference type="Gene3D" id="3.10.560.10">
    <property type="entry name" value="Outer membrane lipoprotein wza domain like"/>
    <property type="match status" value="1"/>
</dbReference>
<evidence type="ECO:0000256" key="9">
    <source>
        <dbReference type="ARBA" id="ARBA00023065"/>
    </source>
</evidence>
<protein>
    <submittedName>
        <fullName evidence="19">Polysaccharide biosynthesis/export family protein</fullName>
    </submittedName>
</protein>
<keyword evidence="7 16" id="KW-0732">Signal</keyword>
<keyword evidence="15" id="KW-1133">Transmembrane helix</keyword>
<keyword evidence="5" id="KW-0762">Sugar transport</keyword>
<feature type="signal peptide" evidence="16">
    <location>
        <begin position="1"/>
        <end position="23"/>
    </location>
</feature>
<comment type="subcellular location">
    <subcellularLocation>
        <location evidence="1">Cell outer membrane</location>
        <topology evidence="1">Multi-pass membrane protein</topology>
    </subcellularLocation>
</comment>
<evidence type="ECO:0000256" key="7">
    <source>
        <dbReference type="ARBA" id="ARBA00022729"/>
    </source>
</evidence>
<keyword evidence="3" id="KW-0813">Transport</keyword>
<name>A0ABT7VJK6_9BACE</name>
<evidence type="ECO:0000256" key="13">
    <source>
        <dbReference type="ARBA" id="ARBA00023237"/>
    </source>
</evidence>
<keyword evidence="10" id="KW-0626">Porin</keyword>
<evidence type="ECO:0000259" key="17">
    <source>
        <dbReference type="Pfam" id="PF02563"/>
    </source>
</evidence>
<feature type="domain" description="SLBB" evidence="18">
    <location>
        <begin position="146"/>
        <end position="226"/>
    </location>
</feature>
<evidence type="ECO:0000256" key="2">
    <source>
        <dbReference type="ARBA" id="ARBA00009450"/>
    </source>
</evidence>
<feature type="domain" description="Polysaccharide export protein N-terminal" evidence="17">
    <location>
        <begin position="44"/>
        <end position="142"/>
    </location>
</feature>
<keyword evidence="14" id="KW-0449">Lipoprotein</keyword>
<proteinExistence type="inferred from homology"/>
<dbReference type="Pfam" id="PF02563">
    <property type="entry name" value="Poly_export"/>
    <property type="match status" value="1"/>
</dbReference>
<dbReference type="InterPro" id="IPR054765">
    <property type="entry name" value="SLBB_dom"/>
</dbReference>
<evidence type="ECO:0000256" key="3">
    <source>
        <dbReference type="ARBA" id="ARBA00022448"/>
    </source>
</evidence>
<keyword evidence="12" id="KW-0564">Palmitate</keyword>